<dbReference type="Gene3D" id="1.20.1250.10">
    <property type="match status" value="1"/>
</dbReference>
<keyword evidence="1" id="KW-0732">Signal</keyword>
<dbReference type="OrthoDB" id="9451249at2759"/>
<dbReference type="GeneTree" id="ENSGT01020000230588"/>
<dbReference type="PANTHER" id="PTHR48488">
    <property type="entry name" value="INTERLEUKIN-22"/>
    <property type="match status" value="1"/>
</dbReference>
<dbReference type="RefSeq" id="XP_030210604.1">
    <property type="nucleotide sequence ID" value="XM_030354744.1"/>
</dbReference>
<dbReference type="InterPro" id="IPR009079">
    <property type="entry name" value="4_helix_cytokine-like_core"/>
</dbReference>
<dbReference type="OMA" id="RHPQTYQ"/>
<name>A0A8C4ZN42_GADMO</name>
<dbReference type="KEGG" id="gmh:115542477"/>
<dbReference type="Ensembl" id="ENSGMOT00000027537.1">
    <property type="protein sequence ID" value="ENSGMOP00000043977.1"/>
    <property type="gene ID" value="ENSGMOG00000028036.1"/>
</dbReference>
<reference evidence="2" key="1">
    <citation type="submission" date="2025-05" db="UniProtKB">
        <authorList>
            <consortium name="Ensembl"/>
        </authorList>
    </citation>
    <scope>IDENTIFICATION</scope>
</reference>
<dbReference type="SUPFAM" id="SSF47266">
    <property type="entry name" value="4-helical cytokines"/>
    <property type="match status" value="1"/>
</dbReference>
<feature type="signal peptide" evidence="1">
    <location>
        <begin position="1"/>
        <end position="18"/>
    </location>
</feature>
<keyword evidence="3" id="KW-1185">Reference proteome</keyword>
<dbReference type="PANTHER" id="PTHR48488:SF1">
    <property type="entry name" value="INTERLEUKIN-22"/>
    <property type="match status" value="1"/>
</dbReference>
<sequence>MLLFVCFAWLLCSQHSSARPMSKVLRNADTYQAAHDISKKAQNPETRDETSLRLISRVSPNQTLDQNAEICCLHANILDFYLLNVLQSSDSFHPAMPRLKTDLRRISQDLSHNGCNVTHYQDHQNAVEFREKLITMQGQRGITKAIGEIDILFSYLQDFCVQN</sequence>
<accession>A0A8C4ZN42</accession>
<dbReference type="PRINTS" id="PR01937">
    <property type="entry name" value="INTRLEUKIN24"/>
</dbReference>
<dbReference type="Pfam" id="PF14565">
    <property type="entry name" value="IL22"/>
    <property type="match status" value="1"/>
</dbReference>
<evidence type="ECO:0000313" key="2">
    <source>
        <dbReference type="Ensembl" id="ENSGMOP00000018365.2"/>
    </source>
</evidence>
<evidence type="ECO:0000256" key="1">
    <source>
        <dbReference type="SAM" id="SignalP"/>
    </source>
</evidence>
<accession>A0A8C5FKQ7</accession>
<dbReference type="Ensembl" id="ENSGMOT00000018815.2">
    <property type="protein sequence ID" value="ENSGMOP00000018365.2"/>
    <property type="gene ID" value="ENSGMOG00000028036.1"/>
</dbReference>
<feature type="chain" id="PRO_5044680663" evidence="1">
    <location>
        <begin position="19"/>
        <end position="163"/>
    </location>
</feature>
<evidence type="ECO:0000313" key="3">
    <source>
        <dbReference type="Proteomes" id="UP000694546"/>
    </source>
</evidence>
<gene>
    <name evidence="2" type="primary">LOC115542477</name>
</gene>
<dbReference type="Proteomes" id="UP000694546">
    <property type="component" value="Chromosome 4"/>
</dbReference>
<organism evidence="2 3">
    <name type="scientific">Gadus morhua</name>
    <name type="common">Atlantic cod</name>
    <dbReference type="NCBI Taxonomy" id="8049"/>
    <lineage>
        <taxon>Eukaryota</taxon>
        <taxon>Metazoa</taxon>
        <taxon>Chordata</taxon>
        <taxon>Craniata</taxon>
        <taxon>Vertebrata</taxon>
        <taxon>Euteleostomi</taxon>
        <taxon>Actinopterygii</taxon>
        <taxon>Neopterygii</taxon>
        <taxon>Teleostei</taxon>
        <taxon>Neoteleostei</taxon>
        <taxon>Acanthomorphata</taxon>
        <taxon>Zeiogadaria</taxon>
        <taxon>Gadariae</taxon>
        <taxon>Gadiformes</taxon>
        <taxon>Gadoidei</taxon>
        <taxon>Gadidae</taxon>
        <taxon>Gadus</taxon>
    </lineage>
</organism>
<dbReference type="GeneID" id="115542477"/>
<dbReference type="AlphaFoldDB" id="A0A8C4ZN42"/>
<protein>
    <submittedName>
        <fullName evidence="2">Uncharacterized LOC115542477</fullName>
    </submittedName>
</protein>
<proteinExistence type="predicted"/>
<dbReference type="InterPro" id="IPR020453">
    <property type="entry name" value="IL-22"/>
</dbReference>
<dbReference type="GO" id="GO:0005576">
    <property type="term" value="C:extracellular region"/>
    <property type="evidence" value="ECO:0007669"/>
    <property type="project" value="InterPro"/>
</dbReference>
<dbReference type="InterPro" id="IPR020444">
    <property type="entry name" value="IL-24"/>
</dbReference>